<evidence type="ECO:0000256" key="1">
    <source>
        <dbReference type="SAM" id="Phobius"/>
    </source>
</evidence>
<gene>
    <name evidence="2" type="ORF">EV191_101499</name>
</gene>
<keyword evidence="3" id="KW-1185">Reference proteome</keyword>
<feature type="transmembrane region" description="Helical" evidence="1">
    <location>
        <begin position="14"/>
        <end position="39"/>
    </location>
</feature>
<evidence type="ECO:0000313" key="2">
    <source>
        <dbReference type="EMBL" id="TCP56556.1"/>
    </source>
</evidence>
<organism evidence="2 3">
    <name type="scientific">Tamaricihabitans halophyticus</name>
    <dbReference type="NCBI Taxonomy" id="1262583"/>
    <lineage>
        <taxon>Bacteria</taxon>
        <taxon>Bacillati</taxon>
        <taxon>Actinomycetota</taxon>
        <taxon>Actinomycetes</taxon>
        <taxon>Pseudonocardiales</taxon>
        <taxon>Pseudonocardiaceae</taxon>
        <taxon>Tamaricihabitans</taxon>
    </lineage>
</organism>
<dbReference type="AlphaFoldDB" id="A0A4V2SV10"/>
<keyword evidence="1" id="KW-0812">Transmembrane</keyword>
<evidence type="ECO:0000313" key="3">
    <source>
        <dbReference type="Proteomes" id="UP000294911"/>
    </source>
</evidence>
<comment type="caution">
    <text evidence="2">The sequence shown here is derived from an EMBL/GenBank/DDBJ whole genome shotgun (WGS) entry which is preliminary data.</text>
</comment>
<reference evidence="2 3" key="1">
    <citation type="submission" date="2019-03" db="EMBL/GenBank/DDBJ databases">
        <title>Genomic Encyclopedia of Type Strains, Phase IV (KMG-IV): sequencing the most valuable type-strain genomes for metagenomic binning, comparative biology and taxonomic classification.</title>
        <authorList>
            <person name="Goeker M."/>
        </authorList>
    </citation>
    <scope>NUCLEOTIDE SEQUENCE [LARGE SCALE GENOMIC DNA]</scope>
    <source>
        <strain evidence="2 3">DSM 45765</strain>
    </source>
</reference>
<sequence>MLPNMTAASPHSRLMPVAVGLFALGMLAVLAVFVLFAVGHGELPVWLSSSAGLLTPLGLGLGLYVLIREARAR</sequence>
<dbReference type="EMBL" id="SLXQ01000001">
    <property type="protein sequence ID" value="TCP56556.1"/>
    <property type="molecule type" value="Genomic_DNA"/>
</dbReference>
<protein>
    <submittedName>
        <fullName evidence="2">Uncharacterized protein</fullName>
    </submittedName>
</protein>
<feature type="transmembrane region" description="Helical" evidence="1">
    <location>
        <begin position="45"/>
        <end position="67"/>
    </location>
</feature>
<accession>A0A4V2SV10</accession>
<proteinExistence type="predicted"/>
<name>A0A4V2SV10_9PSEU</name>
<keyword evidence="1" id="KW-0472">Membrane</keyword>
<keyword evidence="1" id="KW-1133">Transmembrane helix</keyword>
<dbReference type="Proteomes" id="UP000294911">
    <property type="component" value="Unassembled WGS sequence"/>
</dbReference>